<dbReference type="Pfam" id="PF00903">
    <property type="entry name" value="Glyoxalase"/>
    <property type="match status" value="1"/>
</dbReference>
<dbReference type="RefSeq" id="WP_162669161.1">
    <property type="nucleotide sequence ID" value="NZ_LR593886.1"/>
</dbReference>
<dbReference type="InterPro" id="IPR004360">
    <property type="entry name" value="Glyas_Fos-R_dOase_dom"/>
</dbReference>
<dbReference type="PROSITE" id="PS51819">
    <property type="entry name" value="VOC"/>
    <property type="match status" value="1"/>
</dbReference>
<keyword evidence="2" id="KW-0223">Dioxygenase</keyword>
<dbReference type="Proteomes" id="UP000464178">
    <property type="component" value="Chromosome"/>
</dbReference>
<accession>A0A6P2D258</accession>
<dbReference type="PANTHER" id="PTHR39175:SF1">
    <property type="entry name" value="FAMILY PROTEIN, PUTATIVE (AFU_ORTHOLOGUE AFUA_3G15060)-RELATED"/>
    <property type="match status" value="1"/>
</dbReference>
<dbReference type="InterPro" id="IPR037523">
    <property type="entry name" value="VOC_core"/>
</dbReference>
<proteinExistence type="predicted"/>
<evidence type="ECO:0000259" key="1">
    <source>
        <dbReference type="PROSITE" id="PS51819"/>
    </source>
</evidence>
<dbReference type="EMBL" id="LR593886">
    <property type="protein sequence ID" value="VTR94656.1"/>
    <property type="molecule type" value="Genomic_DNA"/>
</dbReference>
<keyword evidence="3" id="KW-1185">Reference proteome</keyword>
<feature type="domain" description="VOC" evidence="1">
    <location>
        <begin position="8"/>
        <end position="120"/>
    </location>
</feature>
<reference evidence="2 3" key="1">
    <citation type="submission" date="2019-05" db="EMBL/GenBank/DDBJ databases">
        <authorList>
            <consortium name="Science for Life Laboratories"/>
        </authorList>
    </citation>
    <scope>NUCLEOTIDE SEQUENCE [LARGE SCALE GENOMIC DNA]</scope>
    <source>
        <strain evidence="2">Soil9</strain>
    </source>
</reference>
<dbReference type="InterPro" id="IPR029068">
    <property type="entry name" value="Glyas_Bleomycin-R_OHBP_Dase"/>
</dbReference>
<sequence length="136" mass="15303">MSGLNVTQLDHCSVLITDLAKARAFYAGVLGLKEIPKPKTFDFVALWFQLGDGQTLHLLQKSAPDTRSPRHFALRVPDIGQAREHFRGHKIDIQETGPIPHCDRFFVSDPDGNRIEIIQWIEYYDPAISGAGQFDT</sequence>
<dbReference type="Gene3D" id="3.10.180.10">
    <property type="entry name" value="2,3-Dihydroxybiphenyl 1,2-Dioxygenase, domain 1"/>
    <property type="match status" value="1"/>
</dbReference>
<dbReference type="GO" id="GO:0051213">
    <property type="term" value="F:dioxygenase activity"/>
    <property type="evidence" value="ECO:0007669"/>
    <property type="project" value="UniProtKB-KW"/>
</dbReference>
<protein>
    <recommendedName>
        <fullName evidence="1">VOC domain-containing protein</fullName>
    </recommendedName>
</protein>
<keyword evidence="2" id="KW-0560">Oxidoreductase</keyword>
<name>A0A6P2D258_9BACT</name>
<dbReference type="SUPFAM" id="SSF54593">
    <property type="entry name" value="Glyoxalase/Bleomycin resistance protein/Dihydroxybiphenyl dioxygenase"/>
    <property type="match status" value="1"/>
</dbReference>
<gene>
    <name evidence="2" type="ORF">SOIL9_30580</name>
</gene>
<dbReference type="AlphaFoldDB" id="A0A6P2D258"/>
<dbReference type="KEGG" id="gms:SOIL9_30580"/>
<organism evidence="2 3">
    <name type="scientific">Gemmata massiliana</name>
    <dbReference type="NCBI Taxonomy" id="1210884"/>
    <lineage>
        <taxon>Bacteria</taxon>
        <taxon>Pseudomonadati</taxon>
        <taxon>Planctomycetota</taxon>
        <taxon>Planctomycetia</taxon>
        <taxon>Gemmatales</taxon>
        <taxon>Gemmataceae</taxon>
        <taxon>Gemmata</taxon>
    </lineage>
</organism>
<evidence type="ECO:0000313" key="3">
    <source>
        <dbReference type="Proteomes" id="UP000464178"/>
    </source>
</evidence>
<dbReference type="PANTHER" id="PTHR39175">
    <property type="entry name" value="FAMILY PROTEIN, PUTATIVE (AFU_ORTHOLOGUE AFUA_3G15060)-RELATED"/>
    <property type="match status" value="1"/>
</dbReference>
<evidence type="ECO:0000313" key="2">
    <source>
        <dbReference type="EMBL" id="VTR94656.1"/>
    </source>
</evidence>